<dbReference type="InterPro" id="IPR001387">
    <property type="entry name" value="Cro/C1-type_HTH"/>
</dbReference>
<dbReference type="CDD" id="cd00093">
    <property type="entry name" value="HTH_XRE"/>
    <property type="match status" value="1"/>
</dbReference>
<evidence type="ECO:0000313" key="3">
    <source>
        <dbReference type="Proteomes" id="UP000254235"/>
    </source>
</evidence>
<dbReference type="InterPro" id="IPR010982">
    <property type="entry name" value="Lambda_DNA-bd_dom_sf"/>
</dbReference>
<sequence length="157" mass="17532">MTQADNVGKKIKNYFKEKGITQVVAAEMLGSTQQVVGRLLNGKPFGKRTAANWSKVFGFNAAWLTTGYGAMFEADMENVESTTKKVVLEGSEIVANEILKLISEGKLYPASVVREKDELLYKKDLEIQKLNREIGALRSKLQDEFDTPRNEKTEAVV</sequence>
<dbReference type="SMART" id="SM00530">
    <property type="entry name" value="HTH_XRE"/>
    <property type="match status" value="1"/>
</dbReference>
<protein>
    <recommendedName>
        <fullName evidence="1">HTH cro/C1-type domain-containing protein</fullName>
    </recommendedName>
</protein>
<organism evidence="2 3">
    <name type="scientific">Prevotella pallens</name>
    <dbReference type="NCBI Taxonomy" id="60133"/>
    <lineage>
        <taxon>Bacteria</taxon>
        <taxon>Pseudomonadati</taxon>
        <taxon>Bacteroidota</taxon>
        <taxon>Bacteroidia</taxon>
        <taxon>Bacteroidales</taxon>
        <taxon>Prevotellaceae</taxon>
        <taxon>Prevotella</taxon>
    </lineage>
</organism>
<name>A0A379G904_9BACT</name>
<dbReference type="PROSITE" id="PS50943">
    <property type="entry name" value="HTH_CROC1"/>
    <property type="match status" value="1"/>
</dbReference>
<dbReference type="AlphaFoldDB" id="A0A379G904"/>
<accession>A0A379G904</accession>
<dbReference type="GeneID" id="78571649"/>
<evidence type="ECO:0000259" key="1">
    <source>
        <dbReference type="PROSITE" id="PS50943"/>
    </source>
</evidence>
<dbReference type="Proteomes" id="UP000254235">
    <property type="component" value="Unassembled WGS sequence"/>
</dbReference>
<proteinExistence type="predicted"/>
<reference evidence="2 3" key="1">
    <citation type="submission" date="2018-06" db="EMBL/GenBank/DDBJ databases">
        <authorList>
            <consortium name="Pathogen Informatics"/>
            <person name="Doyle S."/>
        </authorList>
    </citation>
    <scope>NUCLEOTIDE SEQUENCE [LARGE SCALE GENOMIC DNA]</scope>
    <source>
        <strain evidence="2 3">NCTC13043</strain>
    </source>
</reference>
<dbReference type="OrthoDB" id="1097442at2"/>
<feature type="domain" description="HTH cro/C1-type" evidence="1">
    <location>
        <begin position="11"/>
        <end position="64"/>
    </location>
</feature>
<dbReference type="Pfam" id="PF01381">
    <property type="entry name" value="HTH_3"/>
    <property type="match status" value="1"/>
</dbReference>
<gene>
    <name evidence="2" type="ORF">NCTC13043_02009</name>
</gene>
<dbReference type="GO" id="GO:0003677">
    <property type="term" value="F:DNA binding"/>
    <property type="evidence" value="ECO:0007669"/>
    <property type="project" value="InterPro"/>
</dbReference>
<evidence type="ECO:0000313" key="2">
    <source>
        <dbReference type="EMBL" id="SUC37520.1"/>
    </source>
</evidence>
<dbReference type="EMBL" id="UGTP01000002">
    <property type="protein sequence ID" value="SUC37520.1"/>
    <property type="molecule type" value="Genomic_DNA"/>
</dbReference>
<dbReference type="Gene3D" id="1.10.260.40">
    <property type="entry name" value="lambda repressor-like DNA-binding domains"/>
    <property type="match status" value="1"/>
</dbReference>
<dbReference type="RefSeq" id="WP_115083960.1">
    <property type="nucleotide sequence ID" value="NZ_UGTP01000002.1"/>
</dbReference>
<dbReference type="SUPFAM" id="SSF47413">
    <property type="entry name" value="lambda repressor-like DNA-binding domains"/>
    <property type="match status" value="1"/>
</dbReference>